<dbReference type="Gene3D" id="3.40.50.150">
    <property type="entry name" value="Vaccinia Virus protein VP39"/>
    <property type="match status" value="1"/>
</dbReference>
<dbReference type="GeneID" id="63773504"/>
<dbReference type="InParanoid" id="A0A1Y2DS68"/>
<evidence type="ECO:0000256" key="1">
    <source>
        <dbReference type="ARBA" id="ARBA00012880"/>
    </source>
</evidence>
<evidence type="ECO:0000313" key="7">
    <source>
        <dbReference type="EMBL" id="ORY62123.1"/>
    </source>
</evidence>
<dbReference type="EMBL" id="MCFJ01000009">
    <property type="protein sequence ID" value="ORY62123.1"/>
    <property type="molecule type" value="Genomic_DNA"/>
</dbReference>
<dbReference type="SUPFAM" id="SSF53335">
    <property type="entry name" value="S-adenosyl-L-methionine-dependent methyltransferases"/>
    <property type="match status" value="1"/>
</dbReference>
<dbReference type="InterPro" id="IPR002935">
    <property type="entry name" value="SAM_O-MeTrfase"/>
</dbReference>
<dbReference type="AlphaFoldDB" id="A0A1Y2DS68"/>
<dbReference type="EC" id="2.1.1.6" evidence="1"/>
<dbReference type="InterPro" id="IPR029063">
    <property type="entry name" value="SAM-dependent_MTases_sf"/>
</dbReference>
<proteinExistence type="inferred from homology"/>
<keyword evidence="5" id="KW-0128">Catecholamine metabolism</keyword>
<comment type="caution">
    <text evidence="7">The sequence shown here is derived from an EMBL/GenBank/DDBJ whole genome shotgun (WGS) entry which is preliminary data.</text>
</comment>
<dbReference type="RefSeq" id="XP_040713959.1">
    <property type="nucleotide sequence ID" value="XM_040857292.1"/>
</dbReference>
<evidence type="ECO:0000256" key="5">
    <source>
        <dbReference type="ARBA" id="ARBA00022939"/>
    </source>
</evidence>
<dbReference type="GO" id="GO:0006584">
    <property type="term" value="P:catecholamine metabolic process"/>
    <property type="evidence" value="ECO:0007669"/>
    <property type="project" value="UniProtKB-KW"/>
</dbReference>
<gene>
    <name evidence="7" type="ORF">BCR38DRAFT_371700</name>
</gene>
<dbReference type="GO" id="GO:0032259">
    <property type="term" value="P:methylation"/>
    <property type="evidence" value="ECO:0007669"/>
    <property type="project" value="UniProtKB-KW"/>
</dbReference>
<dbReference type="PANTHER" id="PTHR43836">
    <property type="entry name" value="CATECHOL O-METHYLTRANSFERASE 1-RELATED"/>
    <property type="match status" value="1"/>
</dbReference>
<protein>
    <recommendedName>
        <fullName evidence="1">catechol O-methyltransferase</fullName>
        <ecNumber evidence="1">2.1.1.6</ecNumber>
    </recommendedName>
</protein>
<dbReference type="PROSITE" id="PS51682">
    <property type="entry name" value="SAM_OMT_I"/>
    <property type="match status" value="1"/>
</dbReference>
<keyword evidence="2 7" id="KW-0489">Methyltransferase</keyword>
<dbReference type="STRING" id="1141098.A0A1Y2DS68"/>
<reference evidence="7 8" key="1">
    <citation type="submission" date="2016-07" db="EMBL/GenBank/DDBJ databases">
        <title>Pervasive Adenine N6-methylation of Active Genes in Fungi.</title>
        <authorList>
            <consortium name="DOE Joint Genome Institute"/>
            <person name="Mondo S.J."/>
            <person name="Dannebaum R.O."/>
            <person name="Kuo R.C."/>
            <person name="Labutti K."/>
            <person name="Haridas S."/>
            <person name="Kuo A."/>
            <person name="Salamov A."/>
            <person name="Ahrendt S.R."/>
            <person name="Lipzen A."/>
            <person name="Sullivan W."/>
            <person name="Andreopoulos W.B."/>
            <person name="Clum A."/>
            <person name="Lindquist E."/>
            <person name="Daum C."/>
            <person name="Ramamoorthy G.K."/>
            <person name="Gryganskyi A."/>
            <person name="Culley D."/>
            <person name="Magnuson J.K."/>
            <person name="James T.Y."/>
            <person name="O'Malley M.A."/>
            <person name="Stajich J.E."/>
            <person name="Spatafora J.W."/>
            <person name="Visel A."/>
            <person name="Grigoriev I.V."/>
        </authorList>
    </citation>
    <scope>NUCLEOTIDE SEQUENCE [LARGE SCALE GENOMIC DNA]</scope>
    <source>
        <strain evidence="7 8">CBS 129021</strain>
    </source>
</reference>
<dbReference type="Pfam" id="PF01596">
    <property type="entry name" value="Methyltransf_3"/>
    <property type="match status" value="1"/>
</dbReference>
<dbReference type="OrthoDB" id="186626at2759"/>
<keyword evidence="8" id="KW-1185">Reference proteome</keyword>
<evidence type="ECO:0000313" key="8">
    <source>
        <dbReference type="Proteomes" id="UP000193689"/>
    </source>
</evidence>
<keyword evidence="4" id="KW-0949">S-adenosyl-L-methionine</keyword>
<name>A0A1Y2DS68_9PEZI</name>
<evidence type="ECO:0000256" key="6">
    <source>
        <dbReference type="ARBA" id="ARBA00023453"/>
    </source>
</evidence>
<evidence type="ECO:0000256" key="3">
    <source>
        <dbReference type="ARBA" id="ARBA00022679"/>
    </source>
</evidence>
<dbReference type="Proteomes" id="UP000193689">
    <property type="component" value="Unassembled WGS sequence"/>
</dbReference>
<evidence type="ECO:0000256" key="2">
    <source>
        <dbReference type="ARBA" id="ARBA00022603"/>
    </source>
</evidence>
<evidence type="ECO:0000256" key="4">
    <source>
        <dbReference type="ARBA" id="ARBA00022691"/>
    </source>
</evidence>
<keyword evidence="3 7" id="KW-0808">Transferase</keyword>
<accession>A0A1Y2DS68</accession>
<comment type="similarity">
    <text evidence="6">Belongs to the class I-like SAM-binding methyltransferase superfamily. Cation-dependent O-methyltransferase family.</text>
</comment>
<dbReference type="PANTHER" id="PTHR43836:SF2">
    <property type="entry name" value="CATECHOL O-METHYLTRANSFERASE 1-RELATED"/>
    <property type="match status" value="1"/>
</dbReference>
<sequence>MLGHKSFDDIASWQVYTQERARALHTHIMSLPTSPFENKPLTLCTTIESWASTNRLPMIFRAAKMDVARQVLSKLEPKPKVIVEFGTYVGTSALAWGYLLRSLQGENGDNDGAKVYTFELDSGMAGIARDFVKLVGLEDTVHVLEGPGSDSLKKLTQEGKVQPGGVDVVFFDHWEKLYLPDLQLCESLSLFHKGSVAIADNTDIPGAPDYLEYVKKGGSEDGKVRYESVSHRAEGDGQGPKIVEVSTVVQV</sequence>
<organism evidence="7 8">
    <name type="scientific">Pseudomassariella vexata</name>
    <dbReference type="NCBI Taxonomy" id="1141098"/>
    <lineage>
        <taxon>Eukaryota</taxon>
        <taxon>Fungi</taxon>
        <taxon>Dikarya</taxon>
        <taxon>Ascomycota</taxon>
        <taxon>Pezizomycotina</taxon>
        <taxon>Sordariomycetes</taxon>
        <taxon>Xylariomycetidae</taxon>
        <taxon>Amphisphaeriales</taxon>
        <taxon>Pseudomassariaceae</taxon>
        <taxon>Pseudomassariella</taxon>
    </lineage>
</organism>
<dbReference type="GO" id="GO:0008171">
    <property type="term" value="F:O-methyltransferase activity"/>
    <property type="evidence" value="ECO:0007669"/>
    <property type="project" value="InterPro"/>
</dbReference>